<evidence type="ECO:0000313" key="4">
    <source>
        <dbReference type="Proteomes" id="UP000827892"/>
    </source>
</evidence>
<feature type="signal peptide" evidence="1">
    <location>
        <begin position="1"/>
        <end position="18"/>
    </location>
</feature>
<dbReference type="Gene3D" id="2.170.140.10">
    <property type="entry name" value="Chitin binding domain"/>
    <property type="match status" value="1"/>
</dbReference>
<gene>
    <name evidence="3" type="ORF">L3Y34_014740</name>
</gene>
<proteinExistence type="predicted"/>
<dbReference type="Proteomes" id="UP000827892">
    <property type="component" value="Chromosome I"/>
</dbReference>
<dbReference type="GO" id="GO:0008061">
    <property type="term" value="F:chitin binding"/>
    <property type="evidence" value="ECO:0007669"/>
    <property type="project" value="InterPro"/>
</dbReference>
<dbReference type="Pfam" id="PF01607">
    <property type="entry name" value="CBM_14"/>
    <property type="match status" value="1"/>
</dbReference>
<dbReference type="AlphaFoldDB" id="A0AAE9DRN2"/>
<name>A0AAE9DRN2_CAEBR</name>
<organism evidence="3 4">
    <name type="scientific">Caenorhabditis briggsae</name>
    <dbReference type="NCBI Taxonomy" id="6238"/>
    <lineage>
        <taxon>Eukaryota</taxon>
        <taxon>Metazoa</taxon>
        <taxon>Ecdysozoa</taxon>
        <taxon>Nematoda</taxon>
        <taxon>Chromadorea</taxon>
        <taxon>Rhabditida</taxon>
        <taxon>Rhabditina</taxon>
        <taxon>Rhabditomorpha</taxon>
        <taxon>Rhabditoidea</taxon>
        <taxon>Rhabditidae</taxon>
        <taxon>Peloderinae</taxon>
        <taxon>Caenorhabditis</taxon>
    </lineage>
</organism>
<reference evidence="3 4" key="1">
    <citation type="submission" date="2022-05" db="EMBL/GenBank/DDBJ databases">
        <title>Chromosome-level reference genomes for two strains of Caenorhabditis briggsae: an improved platform for comparative genomics.</title>
        <authorList>
            <person name="Stevens L."/>
            <person name="Andersen E.C."/>
        </authorList>
    </citation>
    <scope>NUCLEOTIDE SEQUENCE [LARGE SCALE GENOMIC DNA]</scope>
    <source>
        <strain evidence="3">QX1410_ONT</strain>
        <tissue evidence="3">Whole-organism</tissue>
    </source>
</reference>
<dbReference type="PROSITE" id="PS50940">
    <property type="entry name" value="CHIT_BIND_II"/>
    <property type="match status" value="1"/>
</dbReference>
<dbReference type="EMBL" id="CP090891">
    <property type="protein sequence ID" value="ULU10679.1"/>
    <property type="molecule type" value="Genomic_DNA"/>
</dbReference>
<dbReference type="SUPFAM" id="SSF57625">
    <property type="entry name" value="Invertebrate chitin-binding proteins"/>
    <property type="match status" value="1"/>
</dbReference>
<dbReference type="GO" id="GO:0005576">
    <property type="term" value="C:extracellular region"/>
    <property type="evidence" value="ECO:0007669"/>
    <property type="project" value="InterPro"/>
</dbReference>
<evidence type="ECO:0000256" key="1">
    <source>
        <dbReference type="SAM" id="SignalP"/>
    </source>
</evidence>
<evidence type="ECO:0000313" key="3">
    <source>
        <dbReference type="EMBL" id="ULU10679.1"/>
    </source>
</evidence>
<dbReference type="InterPro" id="IPR036508">
    <property type="entry name" value="Chitin-bd_dom_sf"/>
</dbReference>
<dbReference type="InterPro" id="IPR002557">
    <property type="entry name" value="Chitin-bd_dom"/>
</dbReference>
<accession>A0AAE9DRN2</accession>
<keyword evidence="1" id="KW-0732">Signal</keyword>
<protein>
    <recommendedName>
        <fullName evidence="2">Chitin-binding type-2 domain-containing protein</fullName>
    </recommendedName>
</protein>
<feature type="domain" description="Chitin-binding type-2" evidence="2">
    <location>
        <begin position="142"/>
        <end position="197"/>
    </location>
</feature>
<sequence>MLKLAFFLFFVFFIHSHAQSPVITETQHYSCSGPELYLKNEQDMRMFGMCIDHELYPISCPDDLVYIGNGKCAILQFQTVEPIFEKCAPGKKLLDIFQRSCYSECGEDGVFQMGKCCEPDEFFDIQTEKCSLLAVATPALPVHSSSESPSSFKPHPYFCANYYKCTDGRCELKECEKGTVWDQSAQECSKDYSRCGSIKDNLNVSLPAL</sequence>
<dbReference type="SMART" id="SM00494">
    <property type="entry name" value="ChtBD2"/>
    <property type="match status" value="1"/>
</dbReference>
<evidence type="ECO:0000259" key="2">
    <source>
        <dbReference type="PROSITE" id="PS50940"/>
    </source>
</evidence>
<feature type="chain" id="PRO_5042205826" description="Chitin-binding type-2 domain-containing protein" evidence="1">
    <location>
        <begin position="19"/>
        <end position="209"/>
    </location>
</feature>